<dbReference type="eggNOG" id="ENOG502S0MJ">
    <property type="taxonomic scope" value="Eukaryota"/>
</dbReference>
<dbReference type="AlphaFoldDB" id="A0A1S2YMX9"/>
<dbReference type="InterPro" id="IPR050942">
    <property type="entry name" value="F-box_BR-signaling"/>
</dbReference>
<dbReference type="SUPFAM" id="SSF75011">
    <property type="entry name" value="3-carboxy-cis,cis-mucoante lactonizing enzyme"/>
    <property type="match status" value="1"/>
</dbReference>
<evidence type="ECO:0000259" key="1">
    <source>
        <dbReference type="Pfam" id="PF03478"/>
    </source>
</evidence>
<proteinExistence type="predicted"/>
<feature type="domain" description="KIB1-4 beta-propeller" evidence="1">
    <location>
        <begin position="48"/>
        <end position="328"/>
    </location>
</feature>
<accession>A0A1S2YMX9</accession>
<dbReference type="STRING" id="3827.A0A1S2YMX9"/>
<dbReference type="OrthoDB" id="642536at2759"/>
<evidence type="ECO:0000313" key="2">
    <source>
        <dbReference type="Proteomes" id="UP000087171"/>
    </source>
</evidence>
<dbReference type="KEGG" id="cam:101491070"/>
<organism evidence="2 3">
    <name type="scientific">Cicer arietinum</name>
    <name type="common">Chickpea</name>
    <name type="synonym">Garbanzo</name>
    <dbReference type="NCBI Taxonomy" id="3827"/>
    <lineage>
        <taxon>Eukaryota</taxon>
        <taxon>Viridiplantae</taxon>
        <taxon>Streptophyta</taxon>
        <taxon>Embryophyta</taxon>
        <taxon>Tracheophyta</taxon>
        <taxon>Spermatophyta</taxon>
        <taxon>Magnoliopsida</taxon>
        <taxon>eudicotyledons</taxon>
        <taxon>Gunneridae</taxon>
        <taxon>Pentapetalae</taxon>
        <taxon>rosids</taxon>
        <taxon>fabids</taxon>
        <taxon>Fabales</taxon>
        <taxon>Fabaceae</taxon>
        <taxon>Papilionoideae</taxon>
        <taxon>50 kb inversion clade</taxon>
        <taxon>NPAAA clade</taxon>
        <taxon>Hologalegina</taxon>
        <taxon>IRL clade</taxon>
        <taxon>Cicereae</taxon>
        <taxon>Cicer</taxon>
    </lineage>
</organism>
<dbReference type="PANTHER" id="PTHR44259">
    <property type="entry name" value="OS07G0183000 PROTEIN-RELATED"/>
    <property type="match status" value="1"/>
</dbReference>
<dbReference type="Proteomes" id="UP000087171">
    <property type="component" value="Chromosome Ca6"/>
</dbReference>
<gene>
    <name evidence="3" type="primary">LOC101491070</name>
</gene>
<protein>
    <submittedName>
        <fullName evidence="3">Uncharacterized protein LOC101491070</fullName>
    </submittedName>
</protein>
<reference evidence="3" key="2">
    <citation type="submission" date="2025-08" db="UniProtKB">
        <authorList>
            <consortium name="RefSeq"/>
        </authorList>
    </citation>
    <scope>IDENTIFICATION</scope>
    <source>
        <tissue evidence="3">Etiolated seedlings</tissue>
    </source>
</reference>
<dbReference type="PaxDb" id="3827-XP_004507243.1"/>
<name>A0A1S2YMX9_CICAR</name>
<sequence>MASLSTLPYAVIPSLIDDTNMDDNNNTITPHRTIKHYEWNNIFDGHVGSWCVGSSHNFFILLDNIGCPLLLNPFTNTSINVPPFHNAFIRRAKVPSFSYYVEHLKENFVSKAVLKSSPSPSQHTLAIMFSYPRKIAFFNHNGAWVELIDAKRNYCDIVFDNNILYALAGDGSIEGWNFSRSVPRKILDVNHPAINIDKEEEKEFSSDKFSTQLYLVVSKGEFFMVERFIGNFVNANGEVVYEGYNLSYGEICPYRTKHFNVYKLDFQKKSWEKIKCLDGQVLFVGANESTLVDASRFDDGNLIYFSDDRWEEMNLDYSYGGHDWGVFNLQDESVKFFAPDVNKMDPPPIWMVPTNFSSDSNNNFTNEITSSM</sequence>
<dbReference type="GeneID" id="101491070"/>
<keyword evidence="2" id="KW-1185">Reference proteome</keyword>
<dbReference type="RefSeq" id="XP_004507243.1">
    <property type="nucleotide sequence ID" value="XM_004507186.1"/>
</dbReference>
<dbReference type="Pfam" id="PF03478">
    <property type="entry name" value="Beta-prop_KIB1-4"/>
    <property type="match status" value="1"/>
</dbReference>
<evidence type="ECO:0000313" key="3">
    <source>
        <dbReference type="RefSeq" id="XP_004507243.1"/>
    </source>
</evidence>
<reference evidence="2" key="1">
    <citation type="journal article" date="2013" name="Nat. Biotechnol.">
        <title>Draft genome sequence of chickpea (Cicer arietinum) provides a resource for trait improvement.</title>
        <authorList>
            <person name="Varshney R.K."/>
            <person name="Song C."/>
            <person name="Saxena R.K."/>
            <person name="Azam S."/>
            <person name="Yu S."/>
            <person name="Sharpe A.G."/>
            <person name="Cannon S."/>
            <person name="Baek J."/>
            <person name="Rosen B.D."/>
            <person name="Tar'an B."/>
            <person name="Millan T."/>
            <person name="Zhang X."/>
            <person name="Ramsay L.D."/>
            <person name="Iwata A."/>
            <person name="Wang Y."/>
            <person name="Nelson W."/>
            <person name="Farmer A.D."/>
            <person name="Gaur P.M."/>
            <person name="Soderlund C."/>
            <person name="Penmetsa R.V."/>
            <person name="Xu C."/>
            <person name="Bharti A.K."/>
            <person name="He W."/>
            <person name="Winter P."/>
            <person name="Zhao S."/>
            <person name="Hane J.K."/>
            <person name="Carrasquilla-Garcia N."/>
            <person name="Condie J.A."/>
            <person name="Upadhyaya H.D."/>
            <person name="Luo M.C."/>
            <person name="Thudi M."/>
            <person name="Gowda C.L."/>
            <person name="Singh N.P."/>
            <person name="Lichtenzveig J."/>
            <person name="Gali K.K."/>
            <person name="Rubio J."/>
            <person name="Nadarajan N."/>
            <person name="Dolezel J."/>
            <person name="Bansal K.C."/>
            <person name="Xu X."/>
            <person name="Edwards D."/>
            <person name="Zhang G."/>
            <person name="Kahl G."/>
            <person name="Gil J."/>
            <person name="Singh K.B."/>
            <person name="Datta S.K."/>
            <person name="Jackson S.A."/>
            <person name="Wang J."/>
            <person name="Cook D.R."/>
        </authorList>
    </citation>
    <scope>NUCLEOTIDE SEQUENCE [LARGE SCALE GENOMIC DNA]</scope>
    <source>
        <strain evidence="2">cv. CDC Frontier</strain>
    </source>
</reference>
<dbReference type="PANTHER" id="PTHR44259:SF15">
    <property type="entry name" value="F-BOX PROTEIN KIB2-RELATED"/>
    <property type="match status" value="1"/>
</dbReference>
<dbReference type="InterPro" id="IPR005174">
    <property type="entry name" value="KIB1-4_b-propeller"/>
</dbReference>